<dbReference type="EMBL" id="MU393421">
    <property type="protein sequence ID" value="KAI4871155.1"/>
    <property type="molecule type" value="Genomic_DNA"/>
</dbReference>
<keyword evidence="2" id="KW-1185">Reference proteome</keyword>
<proteinExistence type="predicted"/>
<comment type="caution">
    <text evidence="1">The sequence shown here is derived from an EMBL/GenBank/DDBJ whole genome shotgun (WGS) entry which is preliminary data.</text>
</comment>
<name>A0ACB9ZJ34_9PEZI</name>
<dbReference type="Proteomes" id="UP001497700">
    <property type="component" value="Unassembled WGS sequence"/>
</dbReference>
<sequence>MSWALGMFSAVSRRYCTCAFYLNIIGSRGLLSCRGQTNARLVCCHRLPKGAKGKHRCIRSYATSLGQLGTAIGPRSTGQTLRP</sequence>
<protein>
    <submittedName>
        <fullName evidence="1">Uncharacterized protein</fullName>
    </submittedName>
</protein>
<reference evidence="1 2" key="1">
    <citation type="journal article" date="2022" name="New Phytol.">
        <title>Ecological generalism drives hyperdiversity of secondary metabolite gene clusters in xylarialean endophytes.</title>
        <authorList>
            <person name="Franco M.E.E."/>
            <person name="Wisecaver J.H."/>
            <person name="Arnold A.E."/>
            <person name="Ju Y.M."/>
            <person name="Slot J.C."/>
            <person name="Ahrendt S."/>
            <person name="Moore L.P."/>
            <person name="Eastman K.E."/>
            <person name="Scott K."/>
            <person name="Konkel Z."/>
            <person name="Mondo S.J."/>
            <person name="Kuo A."/>
            <person name="Hayes R.D."/>
            <person name="Haridas S."/>
            <person name="Andreopoulos B."/>
            <person name="Riley R."/>
            <person name="LaButti K."/>
            <person name="Pangilinan J."/>
            <person name="Lipzen A."/>
            <person name="Amirebrahimi M."/>
            <person name="Yan J."/>
            <person name="Adam C."/>
            <person name="Keymanesh K."/>
            <person name="Ng V."/>
            <person name="Louie K."/>
            <person name="Northen T."/>
            <person name="Drula E."/>
            <person name="Henrissat B."/>
            <person name="Hsieh H.M."/>
            <person name="Youens-Clark K."/>
            <person name="Lutzoni F."/>
            <person name="Miadlikowska J."/>
            <person name="Eastwood D.C."/>
            <person name="Hamelin R.C."/>
            <person name="Grigoriev I.V."/>
            <person name="U'Ren J.M."/>
        </authorList>
    </citation>
    <scope>NUCLEOTIDE SEQUENCE [LARGE SCALE GENOMIC DNA]</scope>
    <source>
        <strain evidence="1 2">CBS 119005</strain>
    </source>
</reference>
<accession>A0ACB9ZJ34</accession>
<gene>
    <name evidence="1" type="ORF">F4820DRAFT_401686</name>
</gene>
<evidence type="ECO:0000313" key="1">
    <source>
        <dbReference type="EMBL" id="KAI4871155.1"/>
    </source>
</evidence>
<evidence type="ECO:0000313" key="2">
    <source>
        <dbReference type="Proteomes" id="UP001497700"/>
    </source>
</evidence>
<organism evidence="1 2">
    <name type="scientific">Hypoxylon rubiginosum</name>
    <dbReference type="NCBI Taxonomy" id="110542"/>
    <lineage>
        <taxon>Eukaryota</taxon>
        <taxon>Fungi</taxon>
        <taxon>Dikarya</taxon>
        <taxon>Ascomycota</taxon>
        <taxon>Pezizomycotina</taxon>
        <taxon>Sordariomycetes</taxon>
        <taxon>Xylariomycetidae</taxon>
        <taxon>Xylariales</taxon>
        <taxon>Hypoxylaceae</taxon>
        <taxon>Hypoxylon</taxon>
    </lineage>
</organism>